<gene>
    <name evidence="2" type="ORF">GLX25_10435</name>
</gene>
<dbReference type="EMBL" id="WODA01000020">
    <property type="protein sequence ID" value="MUN07531.1"/>
    <property type="molecule type" value="Genomic_DNA"/>
</dbReference>
<feature type="compositionally biased region" description="Low complexity" evidence="1">
    <location>
        <begin position="16"/>
        <end position="25"/>
    </location>
</feature>
<protein>
    <submittedName>
        <fullName evidence="2">Uncharacterized protein</fullName>
    </submittedName>
</protein>
<comment type="caution">
    <text evidence="2">The sequence shown here is derived from an EMBL/GenBank/DDBJ whole genome shotgun (WGS) entry which is preliminary data.</text>
</comment>
<reference evidence="2 3" key="1">
    <citation type="submission" date="2019-11" db="EMBL/GenBank/DDBJ databases">
        <title>Agromyces kandeliae sp. nov., isolated from mangrove soil.</title>
        <authorList>
            <person name="Wang R."/>
        </authorList>
    </citation>
    <scope>NUCLEOTIDE SEQUENCE [LARGE SCALE GENOMIC DNA]</scope>
    <source>
        <strain evidence="2 3">JCM 11431</strain>
    </source>
</reference>
<feature type="region of interest" description="Disordered" evidence="1">
    <location>
        <begin position="62"/>
        <end position="81"/>
    </location>
</feature>
<name>A0A7C9LDZ3_9MICO</name>
<evidence type="ECO:0000313" key="2">
    <source>
        <dbReference type="EMBL" id="MUN07531.1"/>
    </source>
</evidence>
<evidence type="ECO:0000313" key="3">
    <source>
        <dbReference type="Proteomes" id="UP000480122"/>
    </source>
</evidence>
<accession>A0A7C9LDZ3</accession>
<dbReference type="Proteomes" id="UP000480122">
    <property type="component" value="Unassembled WGS sequence"/>
</dbReference>
<organism evidence="2 3">
    <name type="scientific">Agromyces luteolus</name>
    <dbReference type="NCBI Taxonomy" id="88373"/>
    <lineage>
        <taxon>Bacteria</taxon>
        <taxon>Bacillati</taxon>
        <taxon>Actinomycetota</taxon>
        <taxon>Actinomycetes</taxon>
        <taxon>Micrococcales</taxon>
        <taxon>Microbacteriaceae</taxon>
        <taxon>Agromyces</taxon>
    </lineage>
</organism>
<feature type="region of interest" description="Disordered" evidence="1">
    <location>
        <begin position="1"/>
        <end position="35"/>
    </location>
</feature>
<dbReference type="AlphaFoldDB" id="A0A7C9LDZ3"/>
<dbReference type="RefSeq" id="WP_155842430.1">
    <property type="nucleotide sequence ID" value="NZ_BAAAIA010000004.1"/>
</dbReference>
<evidence type="ECO:0000256" key="1">
    <source>
        <dbReference type="SAM" id="MobiDB-lite"/>
    </source>
</evidence>
<proteinExistence type="predicted"/>
<keyword evidence="3" id="KW-1185">Reference proteome</keyword>
<sequence>MNHGSLQAYVDRAERPTAAAAAAPDVPAPATAPHPLGGQYVPIAEPAVPGLYASDAVAGAPGSYTGAPVGDPGRYTDVASA</sequence>
<dbReference type="OrthoDB" id="9902461at2"/>